<proteinExistence type="predicted"/>
<dbReference type="AlphaFoldDB" id="A0A0K1PP54"/>
<evidence type="ECO:0008006" key="5">
    <source>
        <dbReference type="Google" id="ProtNLM"/>
    </source>
</evidence>
<evidence type="ECO:0000256" key="1">
    <source>
        <dbReference type="SAM" id="MobiDB-lite"/>
    </source>
</evidence>
<name>A0A0K1PP54_9BACT</name>
<dbReference type="STRING" id="1391654.AKJ09_01563"/>
<keyword evidence="2" id="KW-0732">Signal</keyword>
<gene>
    <name evidence="3" type="ORF">AKJ09_01563</name>
</gene>
<evidence type="ECO:0000313" key="4">
    <source>
        <dbReference type="Proteomes" id="UP000064967"/>
    </source>
</evidence>
<organism evidence="3 4">
    <name type="scientific">Labilithrix luteola</name>
    <dbReference type="NCBI Taxonomy" id="1391654"/>
    <lineage>
        <taxon>Bacteria</taxon>
        <taxon>Pseudomonadati</taxon>
        <taxon>Myxococcota</taxon>
        <taxon>Polyangia</taxon>
        <taxon>Polyangiales</taxon>
        <taxon>Labilitrichaceae</taxon>
        <taxon>Labilithrix</taxon>
    </lineage>
</organism>
<evidence type="ECO:0000313" key="3">
    <source>
        <dbReference type="EMBL" id="AKU94899.1"/>
    </source>
</evidence>
<keyword evidence="4" id="KW-1185">Reference proteome</keyword>
<dbReference type="Proteomes" id="UP000064967">
    <property type="component" value="Chromosome"/>
</dbReference>
<accession>A0A0K1PP54</accession>
<protein>
    <recommendedName>
        <fullName evidence="5">Lipoprotein</fullName>
    </recommendedName>
</protein>
<feature type="signal peptide" evidence="2">
    <location>
        <begin position="1"/>
        <end position="24"/>
    </location>
</feature>
<dbReference type="OrthoDB" id="9827600at2"/>
<reference evidence="3 4" key="1">
    <citation type="submission" date="2015-08" db="EMBL/GenBank/DDBJ databases">
        <authorList>
            <person name="Babu N.S."/>
            <person name="Beckwith C.J."/>
            <person name="Beseler K.G."/>
            <person name="Brison A."/>
            <person name="Carone J.V."/>
            <person name="Caskin T.P."/>
            <person name="Diamond M."/>
            <person name="Durham M.E."/>
            <person name="Foxe J.M."/>
            <person name="Go M."/>
            <person name="Henderson B.A."/>
            <person name="Jones I.B."/>
            <person name="McGettigan J.A."/>
            <person name="Micheletti S.J."/>
            <person name="Nasrallah M.E."/>
            <person name="Ortiz D."/>
            <person name="Piller C.R."/>
            <person name="Privatt S.R."/>
            <person name="Schneider S.L."/>
            <person name="Sharp S."/>
            <person name="Smith T.C."/>
            <person name="Stanton J.D."/>
            <person name="Ullery H.E."/>
            <person name="Wilson R.J."/>
            <person name="Serrano M.G."/>
            <person name="Buck G."/>
            <person name="Lee V."/>
            <person name="Wang Y."/>
            <person name="Carvalho R."/>
            <person name="Voegtly L."/>
            <person name="Shi R."/>
            <person name="Duckworth R."/>
            <person name="Johnson A."/>
            <person name="Loviza R."/>
            <person name="Walstead R."/>
            <person name="Shah Z."/>
            <person name="Kiflezghi M."/>
            <person name="Wade K."/>
            <person name="Ball S.L."/>
            <person name="Bradley K.W."/>
            <person name="Asai D.J."/>
            <person name="Bowman C.A."/>
            <person name="Russell D.A."/>
            <person name="Pope W.H."/>
            <person name="Jacobs-Sera D."/>
            <person name="Hendrix R.W."/>
            <person name="Hatfull G.F."/>
        </authorList>
    </citation>
    <scope>NUCLEOTIDE SEQUENCE [LARGE SCALE GENOMIC DNA]</scope>
    <source>
        <strain evidence="3 4">DSM 27648</strain>
    </source>
</reference>
<feature type="chain" id="PRO_5005466356" description="Lipoprotein" evidence="2">
    <location>
        <begin position="25"/>
        <end position="352"/>
    </location>
</feature>
<evidence type="ECO:0000256" key="2">
    <source>
        <dbReference type="SAM" id="SignalP"/>
    </source>
</evidence>
<feature type="compositionally biased region" description="Polar residues" evidence="1">
    <location>
        <begin position="40"/>
        <end position="58"/>
    </location>
</feature>
<sequence length="352" mass="37794">MRPMNYKRVVFPAVCLLTIAAAVACGDDETNSTPVDDGVDSSTPHQQPDASKTDSNTPDAKDATSGNDAGADADADAEACESPVTFKPDANAKTKATAALAALSPDATLQWSDARGTIASISDLVVSPACTGNDDVYDKFFDYLEAHRDLFQIERSDWRAPPPLPCSAISGFQFVSIHREKLGAYEEVNDTFSVVADVKDGNVIFRNFSGFYIPSSTIVGPQLGDCADKTEAQMTPLLRAEPFAYATLNQCNIDGSFKYTPVATDKLTFAPSATMTWEEGTELTLRRQRTATLVVSSANYTNDLLRSNANCPDDDGNPNIGWIRTYDTVTGEIISDSLTPDPYCLVCFGGGL</sequence>
<dbReference type="KEGG" id="llu:AKJ09_01563"/>
<dbReference type="PROSITE" id="PS51257">
    <property type="entry name" value="PROKAR_LIPOPROTEIN"/>
    <property type="match status" value="1"/>
</dbReference>
<dbReference type="EMBL" id="CP012333">
    <property type="protein sequence ID" value="AKU94899.1"/>
    <property type="molecule type" value="Genomic_DNA"/>
</dbReference>
<dbReference type="RefSeq" id="WP_146646435.1">
    <property type="nucleotide sequence ID" value="NZ_CP012333.1"/>
</dbReference>
<feature type="region of interest" description="Disordered" evidence="1">
    <location>
        <begin position="29"/>
        <end position="79"/>
    </location>
</feature>